<evidence type="ECO:0000313" key="3">
    <source>
        <dbReference type="Proteomes" id="UP000295447"/>
    </source>
</evidence>
<dbReference type="OrthoDB" id="370375at2"/>
<keyword evidence="1" id="KW-0472">Membrane</keyword>
<comment type="caution">
    <text evidence="2">The sequence shown here is derived from an EMBL/GenBank/DDBJ whole genome shotgun (WGS) entry which is preliminary data.</text>
</comment>
<keyword evidence="3" id="KW-1185">Reference proteome</keyword>
<keyword evidence="1" id="KW-1133">Transmembrane helix</keyword>
<gene>
    <name evidence="2" type="ORF">EV650_4712</name>
</gene>
<dbReference type="InterPro" id="IPR021218">
    <property type="entry name" value="DUF2784"/>
</dbReference>
<feature type="transmembrane region" description="Helical" evidence="1">
    <location>
        <begin position="36"/>
        <end position="59"/>
    </location>
</feature>
<sequence>MIWRVLADVVMVVHGALLLFFVVGGFLAWRWPKLIWLHLAIVVWNLVIVLVDFGCPVTATEKFFRRQGGESVYAGGYIHHYLEGHLWPEGATPWAERIGFALVLIGYAGFFVVLRRRRQAKVRGESVGPRT</sequence>
<dbReference type="AlphaFoldDB" id="A0A4R7ZN74"/>
<evidence type="ECO:0000256" key="1">
    <source>
        <dbReference type="SAM" id="Phobius"/>
    </source>
</evidence>
<accession>A0A4R7ZN74</accession>
<organism evidence="2 3">
    <name type="scientific">Kribbella kalugense</name>
    <dbReference type="NCBI Taxonomy" id="2512221"/>
    <lineage>
        <taxon>Bacteria</taxon>
        <taxon>Bacillati</taxon>
        <taxon>Actinomycetota</taxon>
        <taxon>Actinomycetes</taxon>
        <taxon>Propionibacteriales</taxon>
        <taxon>Kribbellaceae</taxon>
        <taxon>Kribbella</taxon>
    </lineage>
</organism>
<dbReference type="EMBL" id="SODF01000002">
    <property type="protein sequence ID" value="TDW18131.1"/>
    <property type="molecule type" value="Genomic_DNA"/>
</dbReference>
<reference evidence="2 3" key="1">
    <citation type="submission" date="2019-03" db="EMBL/GenBank/DDBJ databases">
        <title>Genomic Encyclopedia of Type Strains, Phase III (KMG-III): the genomes of soil and plant-associated and newly described type strains.</title>
        <authorList>
            <person name="Whitman W."/>
        </authorList>
    </citation>
    <scope>NUCLEOTIDE SEQUENCE [LARGE SCALE GENOMIC DNA]</scope>
    <source>
        <strain evidence="2 3">VKM Ac-2570</strain>
    </source>
</reference>
<feature type="transmembrane region" description="Helical" evidence="1">
    <location>
        <begin position="94"/>
        <end position="114"/>
    </location>
</feature>
<keyword evidence="1" id="KW-0812">Transmembrane</keyword>
<dbReference type="Proteomes" id="UP000295447">
    <property type="component" value="Unassembled WGS sequence"/>
</dbReference>
<dbReference type="RefSeq" id="WP_134121160.1">
    <property type="nucleotide sequence ID" value="NZ_SODF01000002.1"/>
</dbReference>
<protein>
    <submittedName>
        <fullName evidence="2">Uncharacterized protein DUF2784</fullName>
    </submittedName>
</protein>
<feature type="transmembrane region" description="Helical" evidence="1">
    <location>
        <begin position="6"/>
        <end position="29"/>
    </location>
</feature>
<proteinExistence type="predicted"/>
<name>A0A4R7ZN74_9ACTN</name>
<dbReference type="Pfam" id="PF10861">
    <property type="entry name" value="DUF2784"/>
    <property type="match status" value="1"/>
</dbReference>
<evidence type="ECO:0000313" key="2">
    <source>
        <dbReference type="EMBL" id="TDW18131.1"/>
    </source>
</evidence>